<dbReference type="OrthoDB" id="9806540at2"/>
<proteinExistence type="predicted"/>
<dbReference type="InterPro" id="IPR007497">
    <property type="entry name" value="SIMPL/DUF541"/>
</dbReference>
<organism evidence="2 3">
    <name type="scientific">Pelagibacterium lacus</name>
    <dbReference type="NCBI Taxonomy" id="2282655"/>
    <lineage>
        <taxon>Bacteria</taxon>
        <taxon>Pseudomonadati</taxon>
        <taxon>Pseudomonadota</taxon>
        <taxon>Alphaproteobacteria</taxon>
        <taxon>Hyphomicrobiales</taxon>
        <taxon>Devosiaceae</taxon>
        <taxon>Pelagibacterium</taxon>
    </lineage>
</organism>
<dbReference type="Gene3D" id="3.30.110.170">
    <property type="entry name" value="Protein of unknown function (DUF541), domain 1"/>
    <property type="match status" value="1"/>
</dbReference>
<dbReference type="Gene3D" id="3.30.70.2970">
    <property type="entry name" value="Protein of unknown function (DUF541), domain 2"/>
    <property type="match status" value="1"/>
</dbReference>
<dbReference type="AlphaFoldDB" id="A0A369W6K3"/>
<accession>A0A369W6K3</accession>
<sequence>MQSISRIVAALLVALGLAAAGALAGQALIDSRQPIRTVTVKGLSERNVTADLAYWPIKFVATGPTLEDARAELERADASVRQFLAGLGFAEEAMSVQNILVEDRLAGYNASNTPDMARFVLTEEFIVTSGDVPAIAQASRDVGELLRAGVVFSSDSYNAGPSYIFTALNEHKADMLAEATQRAREAASQFAVEADAEVGTIQTANQGVFEILAAVDIPDQRAEKQIEKKLRVVTTITYFLE</sequence>
<dbReference type="InterPro" id="IPR016907">
    <property type="entry name" value="UCP029033"/>
</dbReference>
<dbReference type="RefSeq" id="WP_114644730.1">
    <property type="nucleotide sequence ID" value="NZ_QQNH01000003.1"/>
</dbReference>
<gene>
    <name evidence="2" type="ORF">DVH29_03260</name>
</gene>
<evidence type="ECO:0000313" key="3">
    <source>
        <dbReference type="Proteomes" id="UP000253759"/>
    </source>
</evidence>
<feature type="signal peptide" evidence="1">
    <location>
        <begin position="1"/>
        <end position="24"/>
    </location>
</feature>
<keyword evidence="3" id="KW-1185">Reference proteome</keyword>
<keyword evidence="1" id="KW-0732">Signal</keyword>
<comment type="caution">
    <text evidence="2">The sequence shown here is derived from an EMBL/GenBank/DDBJ whole genome shotgun (WGS) entry which is preliminary data.</text>
</comment>
<dbReference type="EMBL" id="QQNH01000003">
    <property type="protein sequence ID" value="RDE09963.1"/>
    <property type="molecule type" value="Genomic_DNA"/>
</dbReference>
<dbReference type="Pfam" id="PF04402">
    <property type="entry name" value="SIMPL"/>
    <property type="match status" value="1"/>
</dbReference>
<reference evidence="3" key="1">
    <citation type="submission" date="2018-07" db="EMBL/GenBank/DDBJ databases">
        <authorList>
            <person name="Liu B.-T."/>
            <person name="Du Z."/>
        </authorList>
    </citation>
    <scope>NUCLEOTIDE SEQUENCE [LARGE SCALE GENOMIC DNA]</scope>
    <source>
        <strain evidence="3">XYN52</strain>
    </source>
</reference>
<evidence type="ECO:0000256" key="1">
    <source>
        <dbReference type="SAM" id="SignalP"/>
    </source>
</evidence>
<dbReference type="PANTHER" id="PTHR34387:SF2">
    <property type="entry name" value="SLR1258 PROTEIN"/>
    <property type="match status" value="1"/>
</dbReference>
<dbReference type="PIRSF" id="PIRSF029033">
    <property type="entry name" value="UCP029033"/>
    <property type="match status" value="1"/>
</dbReference>
<protein>
    <submittedName>
        <fullName evidence="2">SIMPL domain-containing protein</fullName>
    </submittedName>
</protein>
<feature type="chain" id="PRO_5016843259" evidence="1">
    <location>
        <begin position="25"/>
        <end position="241"/>
    </location>
</feature>
<evidence type="ECO:0000313" key="2">
    <source>
        <dbReference type="EMBL" id="RDE09963.1"/>
    </source>
</evidence>
<dbReference type="Proteomes" id="UP000253759">
    <property type="component" value="Unassembled WGS sequence"/>
</dbReference>
<dbReference type="GO" id="GO:0006974">
    <property type="term" value="P:DNA damage response"/>
    <property type="evidence" value="ECO:0007669"/>
    <property type="project" value="TreeGrafter"/>
</dbReference>
<dbReference type="PANTHER" id="PTHR34387">
    <property type="entry name" value="SLR1258 PROTEIN"/>
    <property type="match status" value="1"/>
</dbReference>
<name>A0A369W6K3_9HYPH</name>
<dbReference type="InterPro" id="IPR052022">
    <property type="entry name" value="26kDa_periplasmic_antigen"/>
</dbReference>